<proteinExistence type="predicted"/>
<sequence length="101" mass="12540">MKKKKIRTTNHQIDDLHHLYRLTLFSVLRLYFMCFFLKINYMYFSLKKPALNNISLLFYTIFFSFQKKNVSSQIKYKKKYNWKIDIIFCKFYKQPVTISRK</sequence>
<keyword evidence="1" id="KW-1133">Transmembrane helix</keyword>
<evidence type="ECO:0000256" key="1">
    <source>
        <dbReference type="SAM" id="Phobius"/>
    </source>
</evidence>
<name>A0AAV0B8J7_PHAPC</name>
<dbReference type="AlphaFoldDB" id="A0AAV0B8J7"/>
<evidence type="ECO:0000313" key="3">
    <source>
        <dbReference type="Proteomes" id="UP001153365"/>
    </source>
</evidence>
<protein>
    <submittedName>
        <fullName evidence="2">Uncharacterized protein</fullName>
    </submittedName>
</protein>
<evidence type="ECO:0000313" key="2">
    <source>
        <dbReference type="EMBL" id="CAH7681728.1"/>
    </source>
</evidence>
<comment type="caution">
    <text evidence="2">The sequence shown here is derived from an EMBL/GenBank/DDBJ whole genome shotgun (WGS) entry which is preliminary data.</text>
</comment>
<gene>
    <name evidence="2" type="ORF">PPACK8108_LOCUS14374</name>
</gene>
<keyword evidence="1" id="KW-0812">Transmembrane</keyword>
<feature type="transmembrane region" description="Helical" evidence="1">
    <location>
        <begin position="20"/>
        <end position="43"/>
    </location>
</feature>
<organism evidence="2 3">
    <name type="scientific">Phakopsora pachyrhizi</name>
    <name type="common">Asian soybean rust disease fungus</name>
    <dbReference type="NCBI Taxonomy" id="170000"/>
    <lineage>
        <taxon>Eukaryota</taxon>
        <taxon>Fungi</taxon>
        <taxon>Dikarya</taxon>
        <taxon>Basidiomycota</taxon>
        <taxon>Pucciniomycotina</taxon>
        <taxon>Pucciniomycetes</taxon>
        <taxon>Pucciniales</taxon>
        <taxon>Phakopsoraceae</taxon>
        <taxon>Phakopsora</taxon>
    </lineage>
</organism>
<feature type="transmembrane region" description="Helical" evidence="1">
    <location>
        <begin position="49"/>
        <end position="65"/>
    </location>
</feature>
<dbReference type="EMBL" id="CALTRL010003690">
    <property type="protein sequence ID" value="CAH7681728.1"/>
    <property type="molecule type" value="Genomic_DNA"/>
</dbReference>
<keyword evidence="3" id="KW-1185">Reference proteome</keyword>
<keyword evidence="1" id="KW-0472">Membrane</keyword>
<reference evidence="2" key="1">
    <citation type="submission" date="2022-06" db="EMBL/GenBank/DDBJ databases">
        <authorList>
            <consortium name="SYNGENTA / RWTH Aachen University"/>
        </authorList>
    </citation>
    <scope>NUCLEOTIDE SEQUENCE</scope>
</reference>
<dbReference type="Proteomes" id="UP001153365">
    <property type="component" value="Unassembled WGS sequence"/>
</dbReference>
<accession>A0AAV0B8J7</accession>